<keyword evidence="2" id="KW-1133">Transmembrane helix</keyword>
<gene>
    <name evidence="4" type="ORF">DVR12_07600</name>
</gene>
<organism evidence="4 5">
    <name type="scientific">Chitinophaga silvatica</name>
    <dbReference type="NCBI Taxonomy" id="2282649"/>
    <lineage>
        <taxon>Bacteria</taxon>
        <taxon>Pseudomonadati</taxon>
        <taxon>Bacteroidota</taxon>
        <taxon>Chitinophagia</taxon>
        <taxon>Chitinophagales</taxon>
        <taxon>Chitinophagaceae</taxon>
        <taxon>Chitinophaga</taxon>
    </lineage>
</organism>
<name>A0A3E1YEV4_9BACT</name>
<dbReference type="Pfam" id="PF18174">
    <property type="entry name" value="HU-CCDC81_bac_1"/>
    <property type="match status" value="1"/>
</dbReference>
<dbReference type="RefSeq" id="WP_116975035.1">
    <property type="nucleotide sequence ID" value="NZ_QPMM01000002.1"/>
</dbReference>
<keyword evidence="5" id="KW-1185">Reference proteome</keyword>
<evidence type="ECO:0000256" key="2">
    <source>
        <dbReference type="SAM" id="Phobius"/>
    </source>
</evidence>
<feature type="transmembrane region" description="Helical" evidence="2">
    <location>
        <begin position="175"/>
        <end position="195"/>
    </location>
</feature>
<evidence type="ECO:0000256" key="1">
    <source>
        <dbReference type="SAM" id="MobiDB-lite"/>
    </source>
</evidence>
<proteinExistence type="predicted"/>
<dbReference type="Proteomes" id="UP000260644">
    <property type="component" value="Unassembled WGS sequence"/>
</dbReference>
<feature type="region of interest" description="Disordered" evidence="1">
    <location>
        <begin position="205"/>
        <end position="224"/>
    </location>
</feature>
<sequence>MILLQYVQEVLFKQRVCVVPYLGTFSIQHFPAFYNTNTQTLTPPRDQIMFTQQWQDDGSCVEWIALKENLVPAVAQRKFEKYLEELKEDLKLAKPLSIPGVGQLLGDFAGNVHFYPEELPAEFDTIDISPIERAKENTAATPPPPAVEKEALEPIMTPEVENDLELVEDEGGFKWWWAVVLAVIILGGLGAWWYVTYQSNPAYTPAPADSTSQHMSAPPVDTTATQEVTTDTLAVKSNHMAVIKIFKDSLDAAKYPVSHSMTGRKLVIYKRDSLFYAGIEIAPEVDTSRVLDTISRFYGRRIYMDKQ</sequence>
<evidence type="ECO:0000259" key="3">
    <source>
        <dbReference type="Pfam" id="PF18174"/>
    </source>
</evidence>
<reference evidence="4 5" key="1">
    <citation type="submission" date="2018-07" db="EMBL/GenBank/DDBJ databases">
        <title>Chitinophaga K2CV101002-2 sp. nov., isolated from a monsoon evergreen broad-leaved forest soil.</title>
        <authorList>
            <person name="Lv Y."/>
        </authorList>
    </citation>
    <scope>NUCLEOTIDE SEQUENCE [LARGE SCALE GENOMIC DNA]</scope>
    <source>
        <strain evidence="4 5">GDMCC 1.1288</strain>
    </source>
</reference>
<accession>A0A3E1YEV4</accession>
<protein>
    <recommendedName>
        <fullName evidence="3">CCDC81-like prokaryotic HU domain-containing protein</fullName>
    </recommendedName>
</protein>
<keyword evidence="2" id="KW-0812">Transmembrane</keyword>
<dbReference type="InterPro" id="IPR040495">
    <property type="entry name" value="HU-CCDC81_bac_1"/>
</dbReference>
<feature type="domain" description="CCDC81-like prokaryotic HU" evidence="3">
    <location>
        <begin position="3"/>
        <end position="55"/>
    </location>
</feature>
<evidence type="ECO:0000313" key="5">
    <source>
        <dbReference type="Proteomes" id="UP000260644"/>
    </source>
</evidence>
<evidence type="ECO:0000313" key="4">
    <source>
        <dbReference type="EMBL" id="RFS25041.1"/>
    </source>
</evidence>
<comment type="caution">
    <text evidence="4">The sequence shown here is derived from an EMBL/GenBank/DDBJ whole genome shotgun (WGS) entry which is preliminary data.</text>
</comment>
<dbReference type="OrthoDB" id="653949at2"/>
<dbReference type="EMBL" id="QPMM01000002">
    <property type="protein sequence ID" value="RFS25041.1"/>
    <property type="molecule type" value="Genomic_DNA"/>
</dbReference>
<dbReference type="AlphaFoldDB" id="A0A3E1YEV4"/>
<keyword evidence="2" id="KW-0472">Membrane</keyword>